<dbReference type="InterPro" id="IPR014721">
    <property type="entry name" value="Ribsml_uS5_D2-typ_fold_subgr"/>
</dbReference>
<comment type="caution">
    <text evidence="8">The sequence shown here is derived from an EMBL/GenBank/DDBJ whole genome shotgun (WGS) entry which is preliminary data.</text>
</comment>
<dbReference type="InterPro" id="IPR014762">
    <property type="entry name" value="DNA_mismatch_repair_CS"/>
</dbReference>
<keyword evidence="9" id="KW-1185">Reference proteome</keyword>
<evidence type="ECO:0000259" key="7">
    <source>
        <dbReference type="SMART" id="SM01340"/>
    </source>
</evidence>
<dbReference type="GO" id="GO:0030983">
    <property type="term" value="F:mismatched DNA binding"/>
    <property type="evidence" value="ECO:0007669"/>
    <property type="project" value="InterPro"/>
</dbReference>
<dbReference type="InterPro" id="IPR002099">
    <property type="entry name" value="MutL/Mlh/PMS"/>
</dbReference>
<evidence type="ECO:0000256" key="6">
    <source>
        <dbReference type="SAM" id="MobiDB-lite"/>
    </source>
</evidence>
<evidence type="ECO:0000256" key="4">
    <source>
        <dbReference type="ARBA" id="ARBA00023204"/>
    </source>
</evidence>
<evidence type="ECO:0000256" key="2">
    <source>
        <dbReference type="ARBA" id="ARBA00021975"/>
    </source>
</evidence>
<evidence type="ECO:0000313" key="9">
    <source>
        <dbReference type="Proteomes" id="UP000245790"/>
    </source>
</evidence>
<dbReference type="InterPro" id="IPR038973">
    <property type="entry name" value="MutL/Mlh/Pms-like"/>
</dbReference>
<proteinExistence type="inferred from homology"/>
<evidence type="ECO:0000256" key="5">
    <source>
        <dbReference type="HAMAP-Rule" id="MF_00149"/>
    </source>
</evidence>
<evidence type="ECO:0000313" key="8">
    <source>
        <dbReference type="EMBL" id="PWK51890.1"/>
    </source>
</evidence>
<feature type="compositionally biased region" description="Polar residues" evidence="6">
    <location>
        <begin position="558"/>
        <end position="572"/>
    </location>
</feature>
<dbReference type="HAMAP" id="MF_00149">
    <property type="entry name" value="DNA_mis_repair"/>
    <property type="match status" value="1"/>
</dbReference>
<comment type="similarity">
    <text evidence="1 5">Belongs to the DNA mismatch repair MutL/HexB family.</text>
</comment>
<dbReference type="Proteomes" id="UP000245790">
    <property type="component" value="Unassembled WGS sequence"/>
</dbReference>
<dbReference type="Gene3D" id="3.30.565.10">
    <property type="entry name" value="Histidine kinase-like ATPase, C-terminal domain"/>
    <property type="match status" value="1"/>
</dbReference>
<feature type="compositionally biased region" description="Low complexity" evidence="6">
    <location>
        <begin position="350"/>
        <end position="375"/>
    </location>
</feature>
<dbReference type="AlphaFoldDB" id="A0A316FWB3"/>
<dbReference type="InterPro" id="IPR037198">
    <property type="entry name" value="MutL_C_sf"/>
</dbReference>
<feature type="region of interest" description="Disordered" evidence="6">
    <location>
        <begin position="558"/>
        <end position="592"/>
    </location>
</feature>
<dbReference type="GO" id="GO:0140664">
    <property type="term" value="F:ATP-dependent DNA damage sensor activity"/>
    <property type="evidence" value="ECO:0007669"/>
    <property type="project" value="InterPro"/>
</dbReference>
<dbReference type="GO" id="GO:0032300">
    <property type="term" value="C:mismatch repair complex"/>
    <property type="evidence" value="ECO:0007669"/>
    <property type="project" value="InterPro"/>
</dbReference>
<dbReference type="RefSeq" id="WP_109763271.1">
    <property type="nucleotide sequence ID" value="NZ_QGGU01000005.1"/>
</dbReference>
<gene>
    <name evidence="5" type="primary">mutL</name>
    <name evidence="8" type="ORF">C8D97_105206</name>
</gene>
<dbReference type="InterPro" id="IPR013507">
    <property type="entry name" value="DNA_mismatch_S5_2-like"/>
</dbReference>
<evidence type="ECO:0000256" key="1">
    <source>
        <dbReference type="ARBA" id="ARBA00006082"/>
    </source>
</evidence>
<organism evidence="8 9">
    <name type="scientific">Pleionea mediterranea</name>
    <dbReference type="NCBI Taxonomy" id="523701"/>
    <lineage>
        <taxon>Bacteria</taxon>
        <taxon>Pseudomonadati</taxon>
        <taxon>Pseudomonadota</taxon>
        <taxon>Gammaproteobacteria</taxon>
        <taxon>Oceanospirillales</taxon>
        <taxon>Pleioneaceae</taxon>
        <taxon>Pleionea</taxon>
    </lineage>
</organism>
<reference evidence="8 9" key="1">
    <citation type="submission" date="2018-05" db="EMBL/GenBank/DDBJ databases">
        <title>Genomic Encyclopedia of Type Strains, Phase IV (KMG-IV): sequencing the most valuable type-strain genomes for metagenomic binning, comparative biology and taxonomic classification.</title>
        <authorList>
            <person name="Goeker M."/>
        </authorList>
    </citation>
    <scope>NUCLEOTIDE SEQUENCE [LARGE SCALE GENOMIC DNA]</scope>
    <source>
        <strain evidence="8 9">DSM 25350</strain>
    </source>
</reference>
<dbReference type="CDD" id="cd00782">
    <property type="entry name" value="MutL_Trans"/>
    <property type="match status" value="1"/>
</dbReference>
<dbReference type="EMBL" id="QGGU01000005">
    <property type="protein sequence ID" value="PWK51890.1"/>
    <property type="molecule type" value="Genomic_DNA"/>
</dbReference>
<dbReference type="Gene3D" id="3.30.230.10">
    <property type="match status" value="1"/>
</dbReference>
<feature type="region of interest" description="Disordered" evidence="6">
    <location>
        <begin position="340"/>
        <end position="377"/>
    </location>
</feature>
<name>A0A316FWB3_9GAMM</name>
<evidence type="ECO:0000256" key="3">
    <source>
        <dbReference type="ARBA" id="ARBA00022763"/>
    </source>
</evidence>
<protein>
    <recommendedName>
        <fullName evidence="2 5">DNA mismatch repair protein MutL</fullName>
    </recommendedName>
</protein>
<dbReference type="OrthoDB" id="9763467at2"/>
<sequence length="653" mass="73246">MDRIHSLDTQLTNQIAAGEVVERPASVVKELVENCIDAGARRVEVDIERGGARLIRILDDGRGIHKDDLALALTRHATSKIKSFNDLCAVKSLGFRGEALASIASVSRLLLRSRQADAELGWQAVAEGRDMAVKVTPAAAVTGTCIEVRDLFYNTPARRKFLRTEKTEFTHIEDTVKREALANPEVAFVLKHNGKIIKRYPAAKSFEHLQEKLKLVCGRGFSQQALYFHSDLDELSIKGWLGSPQHHRSESDNQFIFINGRPVKDRLLSHAIRQSYTGRIPQGRFASYAIYIQCPANEVDVNVHPTKHEVRFRNPRQIHDFLVKLIEECLSGSTSMLDNTSMNSTTSFEQQSAQSGSQSYSDGQAQSDSGQSNSGKTYSGQAFSRQVYAHSKDGYSASENCQRIAEQHNAYQQMSSVSEQSSVNKNSQSFNLNQTLWKQRYWVLPESETISIVDAWSWYLNWMASRWLLNCQSKPLLIPQMLTVKHSEDFENPALFDVFKQAGIELTPAGATQVMVRQLPLLMADASTTEQAFPLPANHWLTALQSLLQQRLPFSEKQMPSNASVQTSPTPNTHSAADESAATSTEVEHRANQLKQQILKHLQSLDNTETPSRDDRQWLQNWVQHQVAEGADWRPFAFSISESSLLSKLGQVH</sequence>
<feature type="compositionally biased region" description="Low complexity" evidence="6">
    <location>
        <begin position="573"/>
        <end position="585"/>
    </location>
</feature>
<dbReference type="PROSITE" id="PS00058">
    <property type="entry name" value="DNA_MISMATCH_REPAIR_1"/>
    <property type="match status" value="1"/>
</dbReference>
<dbReference type="GO" id="GO:0006298">
    <property type="term" value="P:mismatch repair"/>
    <property type="evidence" value="ECO:0007669"/>
    <property type="project" value="UniProtKB-UniRule"/>
</dbReference>
<dbReference type="FunFam" id="3.30.565.10:FF:000003">
    <property type="entry name" value="DNA mismatch repair endonuclease MutL"/>
    <property type="match status" value="1"/>
</dbReference>
<comment type="function">
    <text evidence="5">This protein is involved in the repair of mismatches in DNA. It is required for dam-dependent methyl-directed DNA mismatch repair. May act as a 'molecular matchmaker', a protein that promotes the formation of a stable complex between two or more DNA-binding proteins in an ATP-dependent manner without itself being part of a final effector complex.</text>
</comment>
<dbReference type="SUPFAM" id="SSF55874">
    <property type="entry name" value="ATPase domain of HSP90 chaperone/DNA topoisomerase II/histidine kinase"/>
    <property type="match status" value="1"/>
</dbReference>
<keyword evidence="3 5" id="KW-0227">DNA damage</keyword>
<dbReference type="Pfam" id="PF01119">
    <property type="entry name" value="DNA_mis_repair"/>
    <property type="match status" value="1"/>
</dbReference>
<dbReference type="SUPFAM" id="SSF54211">
    <property type="entry name" value="Ribosomal protein S5 domain 2-like"/>
    <property type="match status" value="1"/>
</dbReference>
<dbReference type="PANTHER" id="PTHR10073">
    <property type="entry name" value="DNA MISMATCH REPAIR PROTEIN MLH, PMS, MUTL"/>
    <property type="match status" value="1"/>
</dbReference>
<dbReference type="GO" id="GO:0016887">
    <property type="term" value="F:ATP hydrolysis activity"/>
    <property type="evidence" value="ECO:0007669"/>
    <property type="project" value="InterPro"/>
</dbReference>
<accession>A0A316FWB3</accession>
<dbReference type="PANTHER" id="PTHR10073:SF12">
    <property type="entry name" value="DNA MISMATCH REPAIR PROTEIN MLH1"/>
    <property type="match status" value="1"/>
</dbReference>
<feature type="domain" description="DNA mismatch repair protein S5" evidence="7">
    <location>
        <begin position="213"/>
        <end position="331"/>
    </location>
</feature>
<feature type="compositionally biased region" description="Polar residues" evidence="6">
    <location>
        <begin position="340"/>
        <end position="349"/>
    </location>
</feature>
<dbReference type="InterPro" id="IPR036890">
    <property type="entry name" value="HATPase_C_sf"/>
</dbReference>
<dbReference type="SMART" id="SM01340">
    <property type="entry name" value="DNA_mis_repair"/>
    <property type="match status" value="1"/>
</dbReference>
<dbReference type="InterPro" id="IPR020667">
    <property type="entry name" value="DNA_mismatch_repair_MutL"/>
</dbReference>
<dbReference type="SUPFAM" id="SSF118116">
    <property type="entry name" value="DNA mismatch repair protein MutL"/>
    <property type="match status" value="1"/>
</dbReference>
<dbReference type="InterPro" id="IPR020568">
    <property type="entry name" value="Ribosomal_Su5_D2-typ_SF"/>
</dbReference>
<keyword evidence="4 5" id="KW-0234">DNA repair</keyword>
<dbReference type="CDD" id="cd16926">
    <property type="entry name" value="HATPase_MutL-MLH-PMS-like"/>
    <property type="match status" value="1"/>
</dbReference>
<dbReference type="Pfam" id="PF13589">
    <property type="entry name" value="HATPase_c_3"/>
    <property type="match status" value="1"/>
</dbReference>
<dbReference type="GO" id="GO:0005524">
    <property type="term" value="F:ATP binding"/>
    <property type="evidence" value="ECO:0007669"/>
    <property type="project" value="InterPro"/>
</dbReference>
<dbReference type="NCBIfam" id="TIGR00585">
    <property type="entry name" value="mutl"/>
    <property type="match status" value="1"/>
</dbReference>